<dbReference type="OrthoDB" id="5398572at2759"/>
<feature type="compositionally biased region" description="Basic and acidic residues" evidence="1">
    <location>
        <begin position="681"/>
        <end position="716"/>
    </location>
</feature>
<organism evidence="3 4">
    <name type="scientific">Venustampulla echinocandica</name>
    <dbReference type="NCBI Taxonomy" id="2656787"/>
    <lineage>
        <taxon>Eukaryota</taxon>
        <taxon>Fungi</taxon>
        <taxon>Dikarya</taxon>
        <taxon>Ascomycota</taxon>
        <taxon>Pezizomycotina</taxon>
        <taxon>Leotiomycetes</taxon>
        <taxon>Helotiales</taxon>
        <taxon>Pleuroascaceae</taxon>
        <taxon>Venustampulla</taxon>
    </lineage>
</organism>
<accession>A0A370TBE4</accession>
<evidence type="ECO:0000313" key="3">
    <source>
        <dbReference type="EMBL" id="RDL31357.1"/>
    </source>
</evidence>
<proteinExistence type="predicted"/>
<feature type="compositionally biased region" description="Polar residues" evidence="1">
    <location>
        <begin position="129"/>
        <end position="147"/>
    </location>
</feature>
<feature type="compositionally biased region" description="Basic and acidic residues" evidence="1">
    <location>
        <begin position="106"/>
        <end position="119"/>
    </location>
</feature>
<reference evidence="3 4" key="1">
    <citation type="journal article" date="2018" name="IMA Fungus">
        <title>IMA Genome-F 9: Draft genome sequence of Annulohypoxylon stygium, Aspergillus mulundensis, Berkeleyomyces basicola (syn. Thielaviopsis basicola), Ceratocystis smalleyi, two Cercospora beticola strains, Coleophoma cylindrospora, Fusarium fracticaudum, Phialophora cf. hyalina, and Morchella septimelata.</title>
        <authorList>
            <person name="Wingfield B.D."/>
            <person name="Bills G.F."/>
            <person name="Dong Y."/>
            <person name="Huang W."/>
            <person name="Nel W.J."/>
            <person name="Swalarsk-Parry B.S."/>
            <person name="Vaghefi N."/>
            <person name="Wilken P.M."/>
            <person name="An Z."/>
            <person name="de Beer Z.W."/>
            <person name="De Vos L."/>
            <person name="Chen L."/>
            <person name="Duong T.A."/>
            <person name="Gao Y."/>
            <person name="Hammerbacher A."/>
            <person name="Kikkert J.R."/>
            <person name="Li Y."/>
            <person name="Li H."/>
            <person name="Li K."/>
            <person name="Li Q."/>
            <person name="Liu X."/>
            <person name="Ma X."/>
            <person name="Naidoo K."/>
            <person name="Pethybridge S.J."/>
            <person name="Sun J."/>
            <person name="Steenkamp E.T."/>
            <person name="van der Nest M.A."/>
            <person name="van Wyk S."/>
            <person name="Wingfield M.J."/>
            <person name="Xiong C."/>
            <person name="Yue Q."/>
            <person name="Zhang X."/>
        </authorList>
    </citation>
    <scope>NUCLEOTIDE SEQUENCE [LARGE SCALE GENOMIC DNA]</scope>
    <source>
        <strain evidence="3 4">BP 5553</strain>
    </source>
</reference>
<sequence length="862" mass="96454">MSSRSARSSTARHQPTSPPQAQPSSIRRFSTPPQPRRKTRSASVELSGSDAESESRTRTRSAIRKAGVEVVDGNSGAGSRTGRRTRNARRTAVITDLSIVAEEEKESQHEEDITDEPPHHHNRVAGEWSPSQSPGGVSEMSGTTAAHTTHSMTELATLDRMELVDFLPDLLRSSCRILDMLAPANATDDLVKAIVKELKVLGSRRAKGLKYGESIFKPPRDNFGSDDYITTGLILRKLLWNQDPGEGGFRPDAVLHAANLATLTKEFLVTEKESQKMPHLLAALDIYFPEVFVTNFDINVEYGNSRLLDETFAMGLDIRTHYAISELQLREEQEDWDPDEILAATFYDPLPNRDPEVSFYEHARSNGRLKDIMRQGPPNSDGHAKEILARVDTLRSTFRQNEEAAEQGDLVDSERLDELFPWPLFLCNLVLWCRSRLDEILESIRNQGGVESIKNHIIELMDVGDTPLTAKMLVNHEPPRPVTEPLRRPPTPGVIRAVPGKSLFTKNNARRLLDIKRHQSSYNDPSSSEPAIPESSSYPFNSHHARPSKQQDLAASVAATQQSDEYRPVVDEEDEEGIPSTARPGLSAWNAYSSEQNKENRPVSNGKVLKKRSLLDRQPGAHKVGWDGYSQEVAANRKRGYQSREASEGSDVSQDEGFQNDERIPNPTLRENSHPARHRAPSHDERPPKRIRADNLEARDGREAARRNRERLERRLQASARAQSDEEDVEEDIPRPTPAEIKSAARANRARLGQARARLGLARATASSTQKRTRWSEADETELISLIEKHGTSWTTIERIANLEVYRGQVALRDKARNIKVDFLKSGAGLPVNFEGVALGKKEIENVRTVIPDYDPDAYEGP</sequence>
<dbReference type="InterPro" id="IPR009057">
    <property type="entry name" value="Homeodomain-like_sf"/>
</dbReference>
<dbReference type="EMBL" id="NPIC01000012">
    <property type="protein sequence ID" value="RDL31357.1"/>
    <property type="molecule type" value="Genomic_DNA"/>
</dbReference>
<evidence type="ECO:0000259" key="2">
    <source>
        <dbReference type="PROSITE" id="PS50090"/>
    </source>
</evidence>
<dbReference type="PROSITE" id="PS50090">
    <property type="entry name" value="MYB_LIKE"/>
    <property type="match status" value="1"/>
</dbReference>
<dbReference type="AlphaFoldDB" id="A0A370TBE4"/>
<dbReference type="InterPro" id="IPR001005">
    <property type="entry name" value="SANT/Myb"/>
</dbReference>
<comment type="caution">
    <text evidence="3">The sequence shown here is derived from an EMBL/GenBank/DDBJ whole genome shotgun (WGS) entry which is preliminary data.</text>
</comment>
<dbReference type="RefSeq" id="XP_031865488.1">
    <property type="nucleotide sequence ID" value="XM_032018189.1"/>
</dbReference>
<feature type="compositionally biased region" description="Polar residues" evidence="1">
    <location>
        <begin position="548"/>
        <end position="563"/>
    </location>
</feature>
<dbReference type="Gene3D" id="1.10.10.60">
    <property type="entry name" value="Homeodomain-like"/>
    <property type="match status" value="1"/>
</dbReference>
<feature type="region of interest" description="Disordered" evidence="1">
    <location>
        <begin position="516"/>
        <end position="744"/>
    </location>
</feature>
<gene>
    <name evidence="3" type="ORF">BP5553_09566</name>
</gene>
<protein>
    <recommendedName>
        <fullName evidence="2">Myb-like domain-containing protein</fullName>
    </recommendedName>
</protein>
<keyword evidence="4" id="KW-1185">Reference proteome</keyword>
<evidence type="ECO:0000313" key="4">
    <source>
        <dbReference type="Proteomes" id="UP000254866"/>
    </source>
</evidence>
<feature type="region of interest" description="Disordered" evidence="1">
    <location>
        <begin position="477"/>
        <end position="500"/>
    </location>
</feature>
<name>A0A370TBE4_9HELO</name>
<feature type="domain" description="Myb-like" evidence="2">
    <location>
        <begin position="767"/>
        <end position="820"/>
    </location>
</feature>
<dbReference type="SMART" id="SM00717">
    <property type="entry name" value="SANT"/>
    <property type="match status" value="1"/>
</dbReference>
<evidence type="ECO:0000256" key="1">
    <source>
        <dbReference type="SAM" id="MobiDB-lite"/>
    </source>
</evidence>
<dbReference type="SUPFAM" id="SSF46689">
    <property type="entry name" value="Homeodomain-like"/>
    <property type="match status" value="1"/>
</dbReference>
<dbReference type="GeneID" id="43602415"/>
<feature type="region of interest" description="Disordered" evidence="1">
    <location>
        <begin position="1"/>
        <end position="147"/>
    </location>
</feature>
<dbReference type="Proteomes" id="UP000254866">
    <property type="component" value="Unassembled WGS sequence"/>
</dbReference>
<dbReference type="STRING" id="2656787.A0A370TBE4"/>
<feature type="compositionally biased region" description="Low complexity" evidence="1">
    <location>
        <begin position="525"/>
        <end position="539"/>
    </location>
</feature>
<feature type="compositionally biased region" description="Low complexity" evidence="1">
    <location>
        <begin position="1"/>
        <end position="15"/>
    </location>
</feature>